<dbReference type="GO" id="GO:0016020">
    <property type="term" value="C:membrane"/>
    <property type="evidence" value="ECO:0007669"/>
    <property type="project" value="UniProtKB-SubCell"/>
</dbReference>
<comment type="subcellular location">
    <subcellularLocation>
        <location evidence="2">Membrane</location>
    </subcellularLocation>
</comment>
<dbReference type="InterPro" id="IPR017972">
    <property type="entry name" value="Cyt_P450_CS"/>
</dbReference>
<keyword evidence="5 14" id="KW-0812">Transmembrane</keyword>
<accession>A0A1H6PH64</accession>
<dbReference type="AlphaFoldDB" id="A0A1H6PH64"/>
<dbReference type="SUPFAM" id="SSF48264">
    <property type="entry name" value="Cytochrome P450"/>
    <property type="match status" value="1"/>
</dbReference>
<dbReference type="InterPro" id="IPR002403">
    <property type="entry name" value="Cyt_P450_E_grp-IV"/>
</dbReference>
<dbReference type="PANTHER" id="PTHR24305">
    <property type="entry name" value="CYTOCHROME P450"/>
    <property type="match status" value="1"/>
</dbReference>
<evidence type="ECO:0000313" key="18">
    <source>
        <dbReference type="Proteomes" id="UP000256601"/>
    </source>
</evidence>
<dbReference type="Pfam" id="PF00067">
    <property type="entry name" value="p450"/>
    <property type="match status" value="1"/>
</dbReference>
<dbReference type="Proteomes" id="UP000182444">
    <property type="component" value="Chromosome 1B"/>
</dbReference>
<dbReference type="VEuPathDB" id="FungiDB:YALI1_B28430g"/>
<dbReference type="GO" id="GO:0005506">
    <property type="term" value="F:iron ion binding"/>
    <property type="evidence" value="ECO:0007669"/>
    <property type="project" value="InterPro"/>
</dbReference>
<evidence type="ECO:0000256" key="3">
    <source>
        <dbReference type="ARBA" id="ARBA00010617"/>
    </source>
</evidence>
<dbReference type="PANTHER" id="PTHR24305:SF237">
    <property type="entry name" value="CYTOCHROME P450 MONOOXYGENASE ATNE-RELATED"/>
    <property type="match status" value="1"/>
</dbReference>
<dbReference type="EMBL" id="CP017554">
    <property type="protein sequence ID" value="AOW02045.1"/>
    <property type="molecule type" value="Genomic_DNA"/>
</dbReference>
<dbReference type="Proteomes" id="UP000256601">
    <property type="component" value="Unassembled WGS sequence"/>
</dbReference>
<dbReference type="GO" id="GO:0020037">
    <property type="term" value="F:heme binding"/>
    <property type="evidence" value="ECO:0007669"/>
    <property type="project" value="InterPro"/>
</dbReference>
<dbReference type="FunFam" id="1.10.630.10:FF:000063">
    <property type="entry name" value="Cytochrome P450 monooxygenase"/>
    <property type="match status" value="1"/>
</dbReference>
<evidence type="ECO:0000313" key="17">
    <source>
        <dbReference type="Proteomes" id="UP000182444"/>
    </source>
</evidence>
<keyword evidence="9 12" id="KW-0408">Iron</keyword>
<proteinExistence type="inferred from homology"/>
<dbReference type="RefSeq" id="XP_501196.1">
    <property type="nucleotide sequence ID" value="XM_501196.1"/>
</dbReference>
<evidence type="ECO:0000313" key="16">
    <source>
        <dbReference type="EMBL" id="RDW28951.1"/>
    </source>
</evidence>
<organism evidence="15 17">
    <name type="scientific">Yarrowia lipolytica</name>
    <name type="common">Candida lipolytica</name>
    <dbReference type="NCBI Taxonomy" id="4952"/>
    <lineage>
        <taxon>Eukaryota</taxon>
        <taxon>Fungi</taxon>
        <taxon>Dikarya</taxon>
        <taxon>Ascomycota</taxon>
        <taxon>Saccharomycotina</taxon>
        <taxon>Dipodascomycetes</taxon>
        <taxon>Dipodascales</taxon>
        <taxon>Dipodascales incertae sedis</taxon>
        <taxon>Yarrowia</taxon>
    </lineage>
</organism>
<evidence type="ECO:0000256" key="11">
    <source>
        <dbReference type="ARBA" id="ARBA00023136"/>
    </source>
</evidence>
<dbReference type="PRINTS" id="PR00465">
    <property type="entry name" value="EP450IV"/>
</dbReference>
<dbReference type="InterPro" id="IPR050121">
    <property type="entry name" value="Cytochrome_P450_monoxygenase"/>
</dbReference>
<evidence type="ECO:0000256" key="12">
    <source>
        <dbReference type="PIRSR" id="PIRSR602403-1"/>
    </source>
</evidence>
<dbReference type="PRINTS" id="PR00385">
    <property type="entry name" value="P450"/>
</dbReference>
<evidence type="ECO:0000256" key="13">
    <source>
        <dbReference type="RuleBase" id="RU000461"/>
    </source>
</evidence>
<dbReference type="OrthoDB" id="1470350at2759"/>
<evidence type="ECO:0000256" key="10">
    <source>
        <dbReference type="ARBA" id="ARBA00023033"/>
    </source>
</evidence>
<feature type="binding site" description="axial binding residue" evidence="12">
    <location>
        <position position="470"/>
    </location>
    <ligand>
        <name>heme</name>
        <dbReference type="ChEBI" id="CHEBI:30413"/>
    </ligand>
    <ligandPart>
        <name>Fe</name>
        <dbReference type="ChEBI" id="CHEBI:18248"/>
    </ligandPart>
</feature>
<dbReference type="eggNOG" id="KOG0158">
    <property type="taxonomic scope" value="Eukaryota"/>
</dbReference>
<gene>
    <name evidence="16" type="ORF">B0I71DRAFT_126603</name>
    <name evidence="15" type="ORF">YALI1_B28430g</name>
</gene>
<dbReference type="GO" id="GO:0016705">
    <property type="term" value="F:oxidoreductase activity, acting on paired donors, with incorporation or reduction of molecular oxygen"/>
    <property type="evidence" value="ECO:0007669"/>
    <property type="project" value="InterPro"/>
</dbReference>
<evidence type="ECO:0000313" key="15">
    <source>
        <dbReference type="EMBL" id="AOW02045.1"/>
    </source>
</evidence>
<dbReference type="PROSITE" id="PS00086">
    <property type="entry name" value="CYTOCHROME_P450"/>
    <property type="match status" value="1"/>
</dbReference>
<sequence length="565" mass="63072">MSLLETIVQFVTLVAAFVGGFLALAAFYRLTLHPLAQYPGPLLCKLSSIPDVYHAWKGDRHLHYYRLHRKYGSVVRYAPNKVSFDTGAALKHIYSGNKKEFIKSDFYEGFPAVKGFPSVHSAIIKSEHAKKKRVMSHAFSEQALASAQPYIMDKIVQLCDLLGDNTRDTVVTPSGKPAKMISRLTSYFSFDVMGELCFGKGFDMLTSADNRFALRMTSNAAHRHLVYGCFRLLDKLPFIGSYFFGHIVEDRKKFVEYSRAVASKRMALGDEGHRKDLFHYLMHATDPETGKGFERNELLSESNLLIVAGSDTTATSLAGCLHYLGLHPDVRKELTRQVRAQFYSVDEIHSGSTLTKGIPLLRACIDESMRLSPPVPGVLPRTALEDVVIDGCKIPKGCDVGVSTWSMHRNPKHFVKPLEYDPYRWLRGGQVDDSSKYSDVAQDIDEKAALNETANARAGYAPFSIGTRSCIGRALAYSELDCAVARICFMYDFEVCLEGKLGSGVFGYGYDDSDEFVAGRGKGGKINEWDVKKRDGEEIGTFRLWDHFAGEKEGSMMVFAHAKKE</sequence>
<keyword evidence="8 13" id="KW-0560">Oxidoreductase</keyword>
<dbReference type="GO" id="GO:0004497">
    <property type="term" value="F:monooxygenase activity"/>
    <property type="evidence" value="ECO:0007669"/>
    <property type="project" value="UniProtKB-KW"/>
</dbReference>
<comment type="similarity">
    <text evidence="3 13">Belongs to the cytochrome P450 family.</text>
</comment>
<keyword evidence="7 14" id="KW-1133">Transmembrane helix</keyword>
<dbReference type="SMR" id="A0A1H6PH64"/>
<comment type="cofactor">
    <cofactor evidence="1 12">
        <name>heme</name>
        <dbReference type="ChEBI" id="CHEBI:30413"/>
    </cofactor>
</comment>
<keyword evidence="6 12" id="KW-0479">Metal-binding</keyword>
<feature type="transmembrane region" description="Helical" evidence="14">
    <location>
        <begin position="6"/>
        <end position="28"/>
    </location>
</feature>
<evidence type="ECO:0000256" key="2">
    <source>
        <dbReference type="ARBA" id="ARBA00004370"/>
    </source>
</evidence>
<evidence type="ECO:0000256" key="8">
    <source>
        <dbReference type="ARBA" id="ARBA00023002"/>
    </source>
</evidence>
<protein>
    <submittedName>
        <fullName evidence="16">Cytochrome P450</fullName>
    </submittedName>
</protein>
<dbReference type="KEGG" id="yli:2907183"/>
<reference evidence="15 17" key="1">
    <citation type="journal article" date="2016" name="PLoS ONE">
        <title>Sequence Assembly of Yarrowia lipolytica Strain W29/CLIB89 Shows Transposable Element Diversity.</title>
        <authorList>
            <person name="Magnan C."/>
            <person name="Yu J."/>
            <person name="Chang I."/>
            <person name="Jahn E."/>
            <person name="Kanomata Y."/>
            <person name="Wu J."/>
            <person name="Zeller M."/>
            <person name="Oakes M."/>
            <person name="Baldi P."/>
            <person name="Sandmeyer S."/>
        </authorList>
    </citation>
    <scope>NUCLEOTIDE SEQUENCE [LARGE SCALE GENOMIC DNA]</scope>
    <source>
        <strain evidence="15">CLIB89</strain>
        <strain evidence="17">CLIB89(W29)</strain>
    </source>
</reference>
<evidence type="ECO:0000256" key="14">
    <source>
        <dbReference type="SAM" id="Phobius"/>
    </source>
</evidence>
<dbReference type="InterPro" id="IPR001128">
    <property type="entry name" value="Cyt_P450"/>
</dbReference>
<evidence type="ECO:0000256" key="6">
    <source>
        <dbReference type="ARBA" id="ARBA00022723"/>
    </source>
</evidence>
<dbReference type="InterPro" id="IPR036396">
    <property type="entry name" value="Cyt_P450_sf"/>
</dbReference>
<reference evidence="16 18" key="2">
    <citation type="submission" date="2018-07" db="EMBL/GenBank/DDBJ databases">
        <title>Draft Genome Assemblies for Five Robust Yarrowia lipolytica Strains Exhibiting High Lipid Production and Pentose Sugar Utilization and Sugar Alcohol Secretion from Undetoxified Lignocellulosic Biomass Hydrolysates.</title>
        <authorList>
            <consortium name="DOE Joint Genome Institute"/>
            <person name="Walker C."/>
            <person name="Ryu S."/>
            <person name="Na H."/>
            <person name="Zane M."/>
            <person name="LaButti K."/>
            <person name="Lipzen A."/>
            <person name="Haridas S."/>
            <person name="Barry K."/>
            <person name="Grigoriev I.V."/>
            <person name="Quarterman J."/>
            <person name="Slininger P."/>
            <person name="Dien B."/>
            <person name="Trinh C.T."/>
        </authorList>
    </citation>
    <scope>NUCLEOTIDE SEQUENCE [LARGE SCALE GENOMIC DNA]</scope>
    <source>
        <strain evidence="16 18">YB392</strain>
    </source>
</reference>
<keyword evidence="11 14" id="KW-0472">Membrane</keyword>
<evidence type="ECO:0000256" key="9">
    <source>
        <dbReference type="ARBA" id="ARBA00023004"/>
    </source>
</evidence>
<name>A0A1H6PH64_YARLL</name>
<dbReference type="OMA" id="WMPLDTW"/>
<dbReference type="EMBL" id="KZ858948">
    <property type="protein sequence ID" value="RDW28951.1"/>
    <property type="molecule type" value="Genomic_DNA"/>
</dbReference>
<dbReference type="VEuPathDB" id="FungiDB:YALI0_B21824g"/>
<dbReference type="GeneID" id="2907183"/>
<dbReference type="GO" id="GO:1902181">
    <property type="term" value="P:verruculogen biosynthetic process"/>
    <property type="evidence" value="ECO:0007669"/>
    <property type="project" value="UniProtKB-ARBA"/>
</dbReference>
<keyword evidence="10 13" id="KW-0503">Monooxygenase</keyword>
<keyword evidence="4 12" id="KW-0349">Heme</keyword>
<evidence type="ECO:0000256" key="5">
    <source>
        <dbReference type="ARBA" id="ARBA00022692"/>
    </source>
</evidence>
<evidence type="ECO:0000256" key="1">
    <source>
        <dbReference type="ARBA" id="ARBA00001971"/>
    </source>
</evidence>
<dbReference type="Gene3D" id="1.10.630.10">
    <property type="entry name" value="Cytochrome P450"/>
    <property type="match status" value="1"/>
</dbReference>
<dbReference type="CDD" id="cd11061">
    <property type="entry name" value="CYP67-like"/>
    <property type="match status" value="1"/>
</dbReference>
<evidence type="ECO:0000256" key="7">
    <source>
        <dbReference type="ARBA" id="ARBA00022989"/>
    </source>
</evidence>
<evidence type="ECO:0000256" key="4">
    <source>
        <dbReference type="ARBA" id="ARBA00022617"/>
    </source>
</evidence>